<feature type="compositionally biased region" description="Low complexity" evidence="1">
    <location>
        <begin position="206"/>
        <end position="216"/>
    </location>
</feature>
<feature type="compositionally biased region" description="Low complexity" evidence="1">
    <location>
        <begin position="131"/>
        <end position="143"/>
    </location>
</feature>
<accession>A0A0D7BBB1</accession>
<evidence type="ECO:0000313" key="3">
    <source>
        <dbReference type="Proteomes" id="UP000054007"/>
    </source>
</evidence>
<keyword evidence="3" id="KW-1185">Reference proteome</keyword>
<evidence type="ECO:0000313" key="2">
    <source>
        <dbReference type="EMBL" id="KIY67812.1"/>
    </source>
</evidence>
<feature type="compositionally biased region" description="Low complexity" evidence="1">
    <location>
        <begin position="223"/>
        <end position="241"/>
    </location>
</feature>
<evidence type="ECO:0000256" key="1">
    <source>
        <dbReference type="SAM" id="MobiDB-lite"/>
    </source>
</evidence>
<reference evidence="2 3" key="1">
    <citation type="journal article" date="2015" name="Fungal Genet. Biol.">
        <title>Evolution of novel wood decay mechanisms in Agaricales revealed by the genome sequences of Fistulina hepatica and Cylindrobasidium torrendii.</title>
        <authorList>
            <person name="Floudas D."/>
            <person name="Held B.W."/>
            <person name="Riley R."/>
            <person name="Nagy L.G."/>
            <person name="Koehler G."/>
            <person name="Ransdell A.S."/>
            <person name="Younus H."/>
            <person name="Chow J."/>
            <person name="Chiniquy J."/>
            <person name="Lipzen A."/>
            <person name="Tritt A."/>
            <person name="Sun H."/>
            <person name="Haridas S."/>
            <person name="LaButti K."/>
            <person name="Ohm R.A."/>
            <person name="Kues U."/>
            <person name="Blanchette R.A."/>
            <person name="Grigoriev I.V."/>
            <person name="Minto R.E."/>
            <person name="Hibbett D.S."/>
        </authorList>
    </citation>
    <scope>NUCLEOTIDE SEQUENCE [LARGE SCALE GENOMIC DNA]</scope>
    <source>
        <strain evidence="2 3">FP15055 ss-10</strain>
    </source>
</reference>
<protein>
    <submittedName>
        <fullName evidence="2">Uncharacterized protein</fullName>
    </submittedName>
</protein>
<organism evidence="2 3">
    <name type="scientific">Cylindrobasidium torrendii FP15055 ss-10</name>
    <dbReference type="NCBI Taxonomy" id="1314674"/>
    <lineage>
        <taxon>Eukaryota</taxon>
        <taxon>Fungi</taxon>
        <taxon>Dikarya</taxon>
        <taxon>Basidiomycota</taxon>
        <taxon>Agaricomycotina</taxon>
        <taxon>Agaricomycetes</taxon>
        <taxon>Agaricomycetidae</taxon>
        <taxon>Agaricales</taxon>
        <taxon>Marasmiineae</taxon>
        <taxon>Physalacriaceae</taxon>
        <taxon>Cylindrobasidium</taxon>
    </lineage>
</organism>
<name>A0A0D7BBB1_9AGAR</name>
<dbReference type="Proteomes" id="UP000054007">
    <property type="component" value="Unassembled WGS sequence"/>
</dbReference>
<gene>
    <name evidence="2" type="ORF">CYLTODRAFT_454105</name>
</gene>
<dbReference type="AlphaFoldDB" id="A0A0D7BBB1"/>
<dbReference type="EMBL" id="KN880516">
    <property type="protein sequence ID" value="KIY67812.1"/>
    <property type="molecule type" value="Genomic_DNA"/>
</dbReference>
<sequence length="364" mass="39938">MAVNVSSLVGTPPLLFKIECGQGQVTDLPEYRYLGDKFHRLVVVLRELSKGNASAQDAYAYSCELKQIMDDPMFRQLVKGESNPKILLEHFDEEVRKTWKDLRDRARELTPNALNTLRLAAERERTGPRRLAVSLSPSPAPASEVHDGRARKRAVSLSDDDEETTGDNDSESDDEPLAKRTRSANNTRPKPISAPAKSAQRRDVPRPTVSVSVPRRNTVVFASSTPGSSSHSGSTSSSKRPSAPKTFTALPSAKIRSKMPRTKHYQLLKKFIDYVEQDTPVSVLLCCFELHSLSVPCLPLSTADSPCTDAITFSVTLAQKLGTVPGKNVYGQYDLALAVSGARQAMIHVLIPQMPQDEVDLAEG</sequence>
<feature type="region of interest" description="Disordered" evidence="1">
    <location>
        <begin position="121"/>
        <end position="247"/>
    </location>
</feature>
<feature type="compositionally biased region" description="Acidic residues" evidence="1">
    <location>
        <begin position="158"/>
        <end position="175"/>
    </location>
</feature>
<proteinExistence type="predicted"/>